<dbReference type="Proteomes" id="UP000193884">
    <property type="component" value="Unassembled WGS sequence"/>
</dbReference>
<name>A0ABX3X3J8_9BRAD</name>
<dbReference type="EMBL" id="NAFK01000160">
    <property type="protein sequence ID" value="OSJ28734.1"/>
    <property type="molecule type" value="Genomic_DNA"/>
</dbReference>
<sequence>MDNGATPSWDGRQQLLEAGPRNAIARAAKTVIDEGDIAPAALPRPICKSILTRSLSRLLAT</sequence>
<keyword evidence="2" id="KW-1185">Reference proteome</keyword>
<protein>
    <submittedName>
        <fullName evidence="1">Uncharacterized protein</fullName>
    </submittedName>
</protein>
<proteinExistence type="predicted"/>
<reference evidence="1 2" key="1">
    <citation type="submission" date="2017-03" db="EMBL/GenBank/DDBJ databases">
        <title>Whole genome sequences of fourteen strains of Bradyrhizobium canariense and one strain of Bradyrhizobium japonicum isolated from Lupinus (Papilionoideae: Genisteae) species in Algeria.</title>
        <authorList>
            <person name="Crovadore J."/>
            <person name="Chekireb D."/>
            <person name="Brachmann A."/>
            <person name="Chablais R."/>
            <person name="Cochard B."/>
            <person name="Lefort F."/>
        </authorList>
    </citation>
    <scope>NUCLEOTIDE SEQUENCE [LARGE SCALE GENOMIC DNA]</scope>
    <source>
        <strain evidence="1 2">UBMAN05</strain>
    </source>
</reference>
<organism evidence="1 2">
    <name type="scientific">Bradyrhizobium canariense</name>
    <dbReference type="NCBI Taxonomy" id="255045"/>
    <lineage>
        <taxon>Bacteria</taxon>
        <taxon>Pseudomonadati</taxon>
        <taxon>Pseudomonadota</taxon>
        <taxon>Alphaproteobacteria</taxon>
        <taxon>Hyphomicrobiales</taxon>
        <taxon>Nitrobacteraceae</taxon>
        <taxon>Bradyrhizobium</taxon>
    </lineage>
</organism>
<comment type="caution">
    <text evidence="1">The sequence shown here is derived from an EMBL/GenBank/DDBJ whole genome shotgun (WGS) entry which is preliminary data.</text>
</comment>
<evidence type="ECO:0000313" key="2">
    <source>
        <dbReference type="Proteomes" id="UP000193884"/>
    </source>
</evidence>
<evidence type="ECO:0000313" key="1">
    <source>
        <dbReference type="EMBL" id="OSJ28734.1"/>
    </source>
</evidence>
<gene>
    <name evidence="1" type="ORF">BST63_16350</name>
</gene>
<accession>A0ABX3X3J8</accession>